<comment type="caution">
    <text evidence="2">The sequence shown here is derived from an EMBL/GenBank/DDBJ whole genome shotgun (WGS) entry which is preliminary data.</text>
</comment>
<feature type="transmembrane region" description="Helical" evidence="1">
    <location>
        <begin position="336"/>
        <end position="354"/>
    </location>
</feature>
<dbReference type="STRING" id="1423735.FC15_GL000837"/>
<feature type="transmembrane region" description="Helical" evidence="1">
    <location>
        <begin position="259"/>
        <end position="279"/>
    </location>
</feature>
<feature type="transmembrane region" description="Helical" evidence="1">
    <location>
        <begin position="291"/>
        <end position="316"/>
    </location>
</feature>
<dbReference type="Proteomes" id="UP000051315">
    <property type="component" value="Unassembled WGS sequence"/>
</dbReference>
<dbReference type="AlphaFoldDB" id="A0A0R1VPS3"/>
<dbReference type="Pfam" id="PF14897">
    <property type="entry name" value="EpsG"/>
    <property type="match status" value="1"/>
</dbReference>
<dbReference type="RefSeq" id="WP_057825862.1">
    <property type="nucleotide sequence ID" value="NZ_AZFX01000096.1"/>
</dbReference>
<evidence type="ECO:0000256" key="1">
    <source>
        <dbReference type="SAM" id="Phobius"/>
    </source>
</evidence>
<accession>A0A0R1VPS3</accession>
<dbReference type="OrthoDB" id="1649543at2"/>
<proteinExistence type="predicted"/>
<name>A0A0R1VPS3_9LACO</name>
<feature type="transmembrane region" description="Helical" evidence="1">
    <location>
        <begin position="97"/>
        <end position="118"/>
    </location>
</feature>
<feature type="transmembrane region" description="Helical" evidence="1">
    <location>
        <begin position="139"/>
        <end position="162"/>
    </location>
</feature>
<reference evidence="2 3" key="1">
    <citation type="journal article" date="2015" name="Genome Announc.">
        <title>Expanding the biotechnology potential of lactobacilli through comparative genomics of 213 strains and associated genera.</title>
        <authorList>
            <person name="Sun Z."/>
            <person name="Harris H.M."/>
            <person name="McCann A."/>
            <person name="Guo C."/>
            <person name="Argimon S."/>
            <person name="Zhang W."/>
            <person name="Yang X."/>
            <person name="Jeffery I.B."/>
            <person name="Cooney J.C."/>
            <person name="Kagawa T.F."/>
            <person name="Liu W."/>
            <person name="Song Y."/>
            <person name="Salvetti E."/>
            <person name="Wrobel A."/>
            <person name="Rasinkangas P."/>
            <person name="Parkhill J."/>
            <person name="Rea M.C."/>
            <person name="O'Sullivan O."/>
            <person name="Ritari J."/>
            <person name="Douillard F.P."/>
            <person name="Paul Ross R."/>
            <person name="Yang R."/>
            <person name="Briner A.E."/>
            <person name="Felis G.E."/>
            <person name="de Vos W.M."/>
            <person name="Barrangou R."/>
            <person name="Klaenhammer T.R."/>
            <person name="Caufield P.W."/>
            <person name="Cui Y."/>
            <person name="Zhang H."/>
            <person name="O'Toole P.W."/>
        </authorList>
    </citation>
    <scope>NUCLEOTIDE SEQUENCE [LARGE SCALE GENOMIC DNA]</scope>
    <source>
        <strain evidence="2 3">DSM 17758</strain>
    </source>
</reference>
<dbReference type="EMBL" id="AZFX01000096">
    <property type="protein sequence ID" value="KRM07770.1"/>
    <property type="molecule type" value="Genomic_DNA"/>
</dbReference>
<evidence type="ECO:0000313" key="3">
    <source>
        <dbReference type="Proteomes" id="UP000051315"/>
    </source>
</evidence>
<dbReference type="InterPro" id="IPR049458">
    <property type="entry name" value="EpsG-like"/>
</dbReference>
<keyword evidence="1" id="KW-0472">Membrane</keyword>
<keyword evidence="3" id="KW-1185">Reference proteome</keyword>
<feature type="transmembrane region" description="Helical" evidence="1">
    <location>
        <begin position="204"/>
        <end position="225"/>
    </location>
</feature>
<sequence>MWIYSLVFLFATTLLLFSTLIPKKQYRNLIAIVPIGILSIITGTRYYMGGYDIYNYDNTFNITPVLNDFHLLDTIKSSGLFGSEIGYKFLNSLIKTLGFNFFGFTLIVSVFFYVCVYAGLSNFTNNMNLIVVVMMYKAFLGLTFVYMRQCIAVGIFLLSIKYLREGKFLKYCILILIASTIHFATIFLIPLYLLRYVKLTKKRIIIYSIVFTLTIFISMLNINVLSHLGVLSSLFSGSAQDKIDSVAGSGNAYQGGTNLLHLAEFLVLDIFLILGFDRIKLDKNKEIMIKLFLCILPFYSLFVNEGILVRMPFYLLLSYGMVIEYLVENKSVGIKLIIYSAVSVICFLGMYKYVSQFDGGIMMTYRSFLQYGLSIFR</sequence>
<organism evidence="2 3">
    <name type="scientific">Lapidilactobacillus concavus DSM 17758</name>
    <dbReference type="NCBI Taxonomy" id="1423735"/>
    <lineage>
        <taxon>Bacteria</taxon>
        <taxon>Bacillati</taxon>
        <taxon>Bacillota</taxon>
        <taxon>Bacilli</taxon>
        <taxon>Lactobacillales</taxon>
        <taxon>Lactobacillaceae</taxon>
        <taxon>Lapidilactobacillus</taxon>
    </lineage>
</organism>
<dbReference type="PATRIC" id="fig|1423735.3.peg.871"/>
<feature type="transmembrane region" description="Helical" evidence="1">
    <location>
        <begin position="29"/>
        <end position="48"/>
    </location>
</feature>
<keyword evidence="1" id="KW-0812">Transmembrane</keyword>
<evidence type="ECO:0000313" key="2">
    <source>
        <dbReference type="EMBL" id="KRM07770.1"/>
    </source>
</evidence>
<gene>
    <name evidence="2" type="ORF">FC15_GL000837</name>
</gene>
<feature type="transmembrane region" description="Helical" evidence="1">
    <location>
        <begin position="168"/>
        <end position="192"/>
    </location>
</feature>
<protein>
    <submittedName>
        <fullName evidence="2">Membrane protein</fullName>
    </submittedName>
</protein>
<feature type="transmembrane region" description="Helical" evidence="1">
    <location>
        <begin position="6"/>
        <end position="22"/>
    </location>
</feature>
<keyword evidence="1" id="KW-1133">Transmembrane helix</keyword>